<dbReference type="Proteomes" id="UP000267268">
    <property type="component" value="Chromosome 1"/>
</dbReference>
<evidence type="ECO:0000259" key="2">
    <source>
        <dbReference type="Pfam" id="PF03435"/>
    </source>
</evidence>
<dbReference type="AlphaFoldDB" id="A0A3Q9FTK3"/>
<evidence type="ECO:0000256" key="1">
    <source>
        <dbReference type="ARBA" id="ARBA00023002"/>
    </source>
</evidence>
<sequence length="454" mass="51902">MKTIIILGAGRSASSLIHYLCQHAKENNWQIKVGDYQQELADEKIKGFEDIASSFQFDINNPTHRQEYIGQADIVVSLLPARFHIEAAKEAVKQGVPLTTASYITDEMQELDQEAKDKGIILLNEMGLDPGIDHMSAMKMIEEVKEKGYSIEGFESFTGGLVAPESDNNPWNYKFTWNPRNVVLAGQGGTVRFLHNGKYKYIPYHKLFRRTERIEIEEYGKFEGYANRDSLNYVQKYGLEGVPTVYRGTLRRPGFCRAWNCFVTLGATDDSFIMEDTQNMTYREFINSFLRYNPQDSVELKLMQYLKLSQDDLEMDKLIWLDIFSDKKVGLPSATPAQILQKILEEKWSLDKNDKDMIVMYHKLFYKKGDENILRTSHMVVKGKDQTYTAMSDTVGIPLAIATKLILQGKITRTGTCIPIHKNIYEPVLKELEQMGINFTEEESVMAPGEVSSL</sequence>
<dbReference type="SUPFAM" id="SSF55347">
    <property type="entry name" value="Glyceraldehyde-3-phosphate dehydrogenase-like, C-terminal domain"/>
    <property type="match status" value="1"/>
</dbReference>
<name>A0A3Q9FTK3_9BACT</name>
<reference evidence="4 5" key="1">
    <citation type="submission" date="2018-12" db="EMBL/GenBank/DDBJ databases">
        <title>Flammeovirga pectinis sp. nov., isolated from the gut of the Korean scallop, Patinopecten yessoensis.</title>
        <authorList>
            <person name="Bae J.-W."/>
            <person name="Jeong Y.-S."/>
            <person name="Kang W."/>
        </authorList>
    </citation>
    <scope>NUCLEOTIDE SEQUENCE [LARGE SCALE GENOMIC DNA]</scope>
    <source>
        <strain evidence="4 5">L12M1</strain>
    </source>
</reference>
<accession>A0A3Q9FTK3</accession>
<keyword evidence="5" id="KW-1185">Reference proteome</keyword>
<dbReference type="GO" id="GO:0004753">
    <property type="term" value="F:saccharopine dehydrogenase activity"/>
    <property type="evidence" value="ECO:0007669"/>
    <property type="project" value="TreeGrafter"/>
</dbReference>
<gene>
    <name evidence="4" type="ORF">EI427_19465</name>
</gene>
<evidence type="ECO:0000313" key="5">
    <source>
        <dbReference type="Proteomes" id="UP000267268"/>
    </source>
</evidence>
<dbReference type="Pfam" id="PF16653">
    <property type="entry name" value="Sacchrp_dh_C"/>
    <property type="match status" value="1"/>
</dbReference>
<dbReference type="OrthoDB" id="973788at2"/>
<protein>
    <submittedName>
        <fullName evidence="4">Saccharopine dehydrogenase</fullName>
    </submittedName>
</protein>
<dbReference type="RefSeq" id="WP_126617870.1">
    <property type="nucleotide sequence ID" value="NZ_CP034562.1"/>
</dbReference>
<dbReference type="PANTHER" id="PTHR11133:SF22">
    <property type="entry name" value="ALPHA-AMINOADIPIC SEMIALDEHYDE SYNTHASE, MITOCHONDRIAL"/>
    <property type="match status" value="1"/>
</dbReference>
<dbReference type="GO" id="GO:0005737">
    <property type="term" value="C:cytoplasm"/>
    <property type="evidence" value="ECO:0007669"/>
    <property type="project" value="TreeGrafter"/>
</dbReference>
<dbReference type="InterPro" id="IPR005097">
    <property type="entry name" value="Sacchrp_dh_NADP-bd"/>
</dbReference>
<dbReference type="SUPFAM" id="SSF51735">
    <property type="entry name" value="NAD(P)-binding Rossmann-fold domains"/>
    <property type="match status" value="1"/>
</dbReference>
<dbReference type="Pfam" id="PF03435">
    <property type="entry name" value="Sacchrp_dh_NADP"/>
    <property type="match status" value="1"/>
</dbReference>
<proteinExistence type="predicted"/>
<feature type="domain" description="Saccharopine dehydrogenase NADP binding" evidence="2">
    <location>
        <begin position="4"/>
        <end position="122"/>
    </location>
</feature>
<dbReference type="KEGG" id="fll:EI427_19465"/>
<dbReference type="Gene3D" id="3.30.360.10">
    <property type="entry name" value="Dihydrodipicolinate Reductase, domain 2"/>
    <property type="match status" value="1"/>
</dbReference>
<dbReference type="InterPro" id="IPR051168">
    <property type="entry name" value="AASS"/>
</dbReference>
<dbReference type="PANTHER" id="PTHR11133">
    <property type="entry name" value="SACCHAROPINE DEHYDROGENASE"/>
    <property type="match status" value="1"/>
</dbReference>
<evidence type="ECO:0000313" key="4">
    <source>
        <dbReference type="EMBL" id="AZQ64310.1"/>
    </source>
</evidence>
<dbReference type="InterPro" id="IPR032095">
    <property type="entry name" value="Sacchrp_dh-like_C"/>
</dbReference>
<organism evidence="4 5">
    <name type="scientific">Flammeovirga pectinis</name>
    <dbReference type="NCBI Taxonomy" id="2494373"/>
    <lineage>
        <taxon>Bacteria</taxon>
        <taxon>Pseudomonadati</taxon>
        <taxon>Bacteroidota</taxon>
        <taxon>Cytophagia</taxon>
        <taxon>Cytophagales</taxon>
        <taxon>Flammeovirgaceae</taxon>
        <taxon>Flammeovirga</taxon>
    </lineage>
</organism>
<evidence type="ECO:0000259" key="3">
    <source>
        <dbReference type="Pfam" id="PF16653"/>
    </source>
</evidence>
<dbReference type="Gene3D" id="3.40.50.720">
    <property type="entry name" value="NAD(P)-binding Rossmann-like Domain"/>
    <property type="match status" value="1"/>
</dbReference>
<feature type="domain" description="Saccharopine dehydrogenase-like C-terminal" evidence="3">
    <location>
        <begin position="127"/>
        <end position="437"/>
    </location>
</feature>
<dbReference type="EMBL" id="CP034562">
    <property type="protein sequence ID" value="AZQ64310.1"/>
    <property type="molecule type" value="Genomic_DNA"/>
</dbReference>
<dbReference type="Gene3D" id="1.10.1870.10">
    <property type="entry name" value="Domain 3, Saccharopine reductase"/>
    <property type="match status" value="1"/>
</dbReference>
<dbReference type="InterPro" id="IPR036291">
    <property type="entry name" value="NAD(P)-bd_dom_sf"/>
</dbReference>
<keyword evidence="1" id="KW-0560">Oxidoreductase</keyword>
<dbReference type="GO" id="GO:0019878">
    <property type="term" value="P:lysine biosynthetic process via aminoadipic acid"/>
    <property type="evidence" value="ECO:0007669"/>
    <property type="project" value="TreeGrafter"/>
</dbReference>